<accession>A0A1G2LRV0</accession>
<feature type="region of interest" description="Disordered" evidence="1">
    <location>
        <begin position="279"/>
        <end position="304"/>
    </location>
</feature>
<comment type="caution">
    <text evidence="2">The sequence shown here is derived from an EMBL/GenBank/DDBJ whole genome shotgun (WGS) entry which is preliminary data.</text>
</comment>
<evidence type="ECO:0000313" key="2">
    <source>
        <dbReference type="EMBL" id="OHA14346.1"/>
    </source>
</evidence>
<dbReference type="EMBL" id="MHQY01000008">
    <property type="protein sequence ID" value="OHA14346.1"/>
    <property type="molecule type" value="Genomic_DNA"/>
</dbReference>
<proteinExistence type="predicted"/>
<name>A0A1G2LRV0_9BACT</name>
<sequence length="304" mass="35916">MGTEAFKPDINNAAVEEPRIVDRWKSSDQYNALKRELKEGVEGNMTPEKKYYNLVKDVYFFASTTHLPWSEIPDLLSASESFREFKPQRNELRAAGVSDEEIEKYSELFKGMEERFLELQRKTEEAGKFVHPDVRRFIHNDMVEIMRRQLSDAIFEELGRGEGSYEKKQRMVAGVQKQHETFDRAEEERINEYREAHKEEFAEYELLDAFLKKSFAEERRIDDLEVARATERFQKLAKQLNSAGFETSDFLPWEELRRQLRSAPWKAEKQSITIEKAKKEMQEAKEETLTTRQKMERIGLPDKP</sequence>
<evidence type="ECO:0000256" key="1">
    <source>
        <dbReference type="SAM" id="MobiDB-lite"/>
    </source>
</evidence>
<evidence type="ECO:0000313" key="3">
    <source>
        <dbReference type="Proteomes" id="UP000177171"/>
    </source>
</evidence>
<gene>
    <name evidence="2" type="ORF">A3G49_01810</name>
</gene>
<organism evidence="2 3">
    <name type="scientific">Candidatus Sungbacteria bacterium RIFCSPLOWO2_12_FULL_41_11</name>
    <dbReference type="NCBI Taxonomy" id="1802286"/>
    <lineage>
        <taxon>Bacteria</taxon>
        <taxon>Candidatus Sungiibacteriota</taxon>
    </lineage>
</organism>
<dbReference type="AlphaFoldDB" id="A0A1G2LRV0"/>
<reference evidence="2 3" key="1">
    <citation type="journal article" date="2016" name="Nat. Commun.">
        <title>Thousands of microbial genomes shed light on interconnected biogeochemical processes in an aquifer system.</title>
        <authorList>
            <person name="Anantharaman K."/>
            <person name="Brown C.T."/>
            <person name="Hug L.A."/>
            <person name="Sharon I."/>
            <person name="Castelle C.J."/>
            <person name="Probst A.J."/>
            <person name="Thomas B.C."/>
            <person name="Singh A."/>
            <person name="Wilkins M.J."/>
            <person name="Karaoz U."/>
            <person name="Brodie E.L."/>
            <person name="Williams K.H."/>
            <person name="Hubbard S.S."/>
            <person name="Banfield J.F."/>
        </authorList>
    </citation>
    <scope>NUCLEOTIDE SEQUENCE [LARGE SCALE GENOMIC DNA]</scope>
</reference>
<dbReference type="Proteomes" id="UP000177171">
    <property type="component" value="Unassembled WGS sequence"/>
</dbReference>
<protein>
    <submittedName>
        <fullName evidence="2">Uncharacterized protein</fullName>
    </submittedName>
</protein>